<keyword evidence="2" id="KW-1185">Reference proteome</keyword>
<gene>
    <name evidence="1" type="ORF">SMRZ_LOCUS10950</name>
</gene>
<dbReference type="EMBL" id="UZAI01005911">
    <property type="protein sequence ID" value="VDO92632.1"/>
    <property type="molecule type" value="Genomic_DNA"/>
</dbReference>
<name>A0A183M4H5_9TREM</name>
<proteinExistence type="predicted"/>
<evidence type="ECO:0000313" key="2">
    <source>
        <dbReference type="Proteomes" id="UP000277204"/>
    </source>
</evidence>
<protein>
    <submittedName>
        <fullName evidence="1">Uncharacterized protein</fullName>
    </submittedName>
</protein>
<accession>A0A183M4H5</accession>
<organism evidence="1 2">
    <name type="scientific">Schistosoma margrebowiei</name>
    <dbReference type="NCBI Taxonomy" id="48269"/>
    <lineage>
        <taxon>Eukaryota</taxon>
        <taxon>Metazoa</taxon>
        <taxon>Spiralia</taxon>
        <taxon>Lophotrochozoa</taxon>
        <taxon>Platyhelminthes</taxon>
        <taxon>Trematoda</taxon>
        <taxon>Digenea</taxon>
        <taxon>Strigeidida</taxon>
        <taxon>Schistosomatoidea</taxon>
        <taxon>Schistosomatidae</taxon>
        <taxon>Schistosoma</taxon>
    </lineage>
</organism>
<dbReference type="Proteomes" id="UP000277204">
    <property type="component" value="Unassembled WGS sequence"/>
</dbReference>
<sequence length="95" mass="10322">MKTASVATVSASIGPSIHKGETKVLNFNTENSKPLTLDGKTVEDVESFTYLGSIINEQRGSDADVKARSDKARAAFLQLKNNMKFKTTVCQLISK</sequence>
<dbReference type="AlphaFoldDB" id="A0A183M4H5"/>
<reference evidence="1 2" key="1">
    <citation type="submission" date="2018-11" db="EMBL/GenBank/DDBJ databases">
        <authorList>
            <consortium name="Pathogen Informatics"/>
        </authorList>
    </citation>
    <scope>NUCLEOTIDE SEQUENCE [LARGE SCALE GENOMIC DNA]</scope>
    <source>
        <strain evidence="1 2">Zambia</strain>
    </source>
</reference>
<evidence type="ECO:0000313" key="1">
    <source>
        <dbReference type="EMBL" id="VDO92632.1"/>
    </source>
</evidence>